<dbReference type="AlphaFoldDB" id="A0A4Q1KV93"/>
<proteinExistence type="predicted"/>
<protein>
    <submittedName>
        <fullName evidence="2">T9SS sorting signal type C domain-containing protein</fullName>
    </submittedName>
</protein>
<accession>A0A4Q1KV93</accession>
<feature type="domain" description="GEVED" evidence="1">
    <location>
        <begin position="410"/>
        <end position="490"/>
    </location>
</feature>
<dbReference type="Pfam" id="PF20009">
    <property type="entry name" value="GEVED"/>
    <property type="match status" value="1"/>
</dbReference>
<reference evidence="3" key="1">
    <citation type="submission" date="2019-01" db="EMBL/GenBank/DDBJ databases">
        <title>Cytophagaceae bacterium strain CAR-16.</title>
        <authorList>
            <person name="Chen W.-M."/>
        </authorList>
    </citation>
    <scope>NUCLEOTIDE SEQUENCE [LARGE SCALE GENOMIC DNA]</scope>
    <source>
        <strain evidence="3">ICH-30</strain>
    </source>
</reference>
<keyword evidence="3" id="KW-1185">Reference proteome</keyword>
<dbReference type="EMBL" id="SBKQ01000005">
    <property type="protein sequence ID" value="RXR33094.1"/>
    <property type="molecule type" value="Genomic_DNA"/>
</dbReference>
<dbReference type="OrthoDB" id="1305741at2"/>
<evidence type="ECO:0000313" key="3">
    <source>
        <dbReference type="Proteomes" id="UP000289734"/>
    </source>
</evidence>
<dbReference type="InterPro" id="IPR045474">
    <property type="entry name" value="GEVED"/>
</dbReference>
<sequence length="579" mass="64103">MKKKQHKNLYSKKNDFNLIMFKDNKIMNQLAQSDRIIKNTFLFKCVLLITLFHFCDLRAQETFTLGDGEESYNTLGVSPFATINRNNRSQYIYYAEELYNAGFNISGNVISLAINITELGLPASLKPENIKIKMGMTTSFEMGPNLVDNLPIYYESSIENITELGWYTFELDTPFAWDGFRNIIVEICRSNTDFGTSFAIQGKNFPMGEIVAAANYTNNSELTGCNLNNENLLQDLFARRRPNMQFTLTNPCETTPTGGQTVVTQGPYCSGDLFTLSVQNGSIESGLSYQWQSSPNDNGPWTDIPDATDAFLVTSQSIATYYRRATTCDIASSTIFDFPLLVGGEGCYCTSLVVNSNEIGITNVAFGEIDNASFSTPSYSNFTSIQTELERESIVPLSVNVNTSGGTNQTKAWIDWNQNGDFEISESIELGFVTGGSNVNSGIIANILVPSNAALGNTIMRVRTNQSNTTEELTPCDSIENGEAEDYTVIITENLSIVEFNNSKNNILIAANDEGIHFKISETGIQQIDLFDISGRLIVSKKLSDLLEVTISEVKKSNQLFIVKVSLSNGEQIANKILY</sequence>
<gene>
    <name evidence="2" type="ORF">EQG68_06275</name>
</gene>
<evidence type="ECO:0000259" key="1">
    <source>
        <dbReference type="Pfam" id="PF20009"/>
    </source>
</evidence>
<dbReference type="Proteomes" id="UP000289734">
    <property type="component" value="Unassembled WGS sequence"/>
</dbReference>
<organism evidence="2 3">
    <name type="scientific">Flavobacterium piscinae</name>
    <dbReference type="NCBI Taxonomy" id="2506424"/>
    <lineage>
        <taxon>Bacteria</taxon>
        <taxon>Pseudomonadati</taxon>
        <taxon>Bacteroidota</taxon>
        <taxon>Flavobacteriia</taxon>
        <taxon>Flavobacteriales</taxon>
        <taxon>Flavobacteriaceae</taxon>
        <taxon>Flavobacterium</taxon>
    </lineage>
</organism>
<comment type="caution">
    <text evidence="2">The sequence shown here is derived from an EMBL/GenBank/DDBJ whole genome shotgun (WGS) entry which is preliminary data.</text>
</comment>
<evidence type="ECO:0000313" key="2">
    <source>
        <dbReference type="EMBL" id="RXR33094.1"/>
    </source>
</evidence>
<name>A0A4Q1KV93_9FLAO</name>
<dbReference type="NCBIfam" id="NF033708">
    <property type="entry name" value="T9SS_Cterm_ChiA"/>
    <property type="match status" value="1"/>
</dbReference>